<evidence type="ECO:0000313" key="2">
    <source>
        <dbReference type="EMBL" id="DAA34741.1"/>
    </source>
</evidence>
<feature type="signal peptide" evidence="1">
    <location>
        <begin position="1"/>
        <end position="17"/>
    </location>
</feature>
<accession>F0JA93</accession>
<evidence type="ECO:0000256" key="1">
    <source>
        <dbReference type="SAM" id="SignalP"/>
    </source>
</evidence>
<organism evidence="2">
    <name type="scientific">Amblyomma variegatum</name>
    <name type="common">Tropical bont tick</name>
    <dbReference type="NCBI Taxonomy" id="34610"/>
    <lineage>
        <taxon>Eukaryota</taxon>
        <taxon>Metazoa</taxon>
        <taxon>Ecdysozoa</taxon>
        <taxon>Arthropoda</taxon>
        <taxon>Chelicerata</taxon>
        <taxon>Arachnida</taxon>
        <taxon>Acari</taxon>
        <taxon>Parasitiformes</taxon>
        <taxon>Ixodida</taxon>
        <taxon>Ixodoidea</taxon>
        <taxon>Ixodidae</taxon>
        <taxon>Amblyomminae</taxon>
        <taxon>Amblyomma</taxon>
    </lineage>
</organism>
<dbReference type="EMBL" id="BK007794">
    <property type="protein sequence ID" value="DAA34741.1"/>
    <property type="molecule type" value="mRNA"/>
</dbReference>
<protein>
    <submittedName>
        <fullName evidence="2">Hypothetical secreted protein 87</fullName>
    </submittedName>
</protein>
<keyword evidence="1" id="KW-0732">Signal</keyword>
<proteinExistence type="evidence at transcript level"/>
<dbReference type="AlphaFoldDB" id="F0JA93"/>
<sequence>MSYRMWTLIIQWHRARCSSLIRPTLVTSLSGIIPTSCRPRCLLYSMRLLMPGSPYCQARFPAIILTTYLVTRPTSLGSPV</sequence>
<name>F0JA93_AMBVA</name>
<feature type="chain" id="PRO_5003254816" evidence="1">
    <location>
        <begin position="18"/>
        <end position="80"/>
    </location>
</feature>
<reference evidence="2" key="1">
    <citation type="journal article" date="2011" name="BMC Genomics">
        <title>A further insight into the sialome of the tropical bont tick, Amblyomma variegatum.</title>
        <authorList>
            <person name="Ribeiro J.M."/>
            <person name="Anderson J.M."/>
            <person name="Manoukis N.C."/>
            <person name="Meng Z."/>
            <person name="Francishetti I.M."/>
        </authorList>
    </citation>
    <scope>NUCLEOTIDE SEQUENCE</scope>
    <source>
        <strain evidence="2">Amb_var-87</strain>
        <tissue evidence="2">Salivary gland</tissue>
    </source>
</reference>